<feature type="transmembrane region" description="Helical" evidence="1">
    <location>
        <begin position="20"/>
        <end position="40"/>
    </location>
</feature>
<dbReference type="PANTHER" id="PTHR44757:SF2">
    <property type="entry name" value="BIOFILM ARCHITECTURE MAINTENANCE PROTEIN MBAA"/>
    <property type="match status" value="1"/>
</dbReference>
<evidence type="ECO:0000259" key="4">
    <source>
        <dbReference type="PROSITE" id="PS50883"/>
    </source>
</evidence>
<dbReference type="SMART" id="SM01080">
    <property type="entry name" value="CHASE2"/>
    <property type="match status" value="1"/>
</dbReference>
<dbReference type="InterPro" id="IPR007890">
    <property type="entry name" value="CHASE2"/>
</dbReference>
<dbReference type="PROSITE" id="PS50113">
    <property type="entry name" value="PAC"/>
    <property type="match status" value="1"/>
</dbReference>
<organism evidence="6 7">
    <name type="scientific">Candidatus Defluviicoccus seviourii</name>
    <dbReference type="NCBI Taxonomy" id="2565273"/>
    <lineage>
        <taxon>Bacteria</taxon>
        <taxon>Pseudomonadati</taxon>
        <taxon>Pseudomonadota</taxon>
        <taxon>Alphaproteobacteria</taxon>
        <taxon>Rhodospirillales</taxon>
        <taxon>Rhodospirillaceae</taxon>
        <taxon>Defluviicoccus</taxon>
    </lineage>
</organism>
<evidence type="ECO:0000259" key="2">
    <source>
        <dbReference type="PROSITE" id="PS50112"/>
    </source>
</evidence>
<keyword evidence="6" id="KW-0378">Hydrolase</keyword>
<dbReference type="SUPFAM" id="SSF55785">
    <property type="entry name" value="PYP-like sensor domain (PAS domain)"/>
    <property type="match status" value="1"/>
</dbReference>
<sequence>MNAEHRQVRTVIGSAPALKLIVAGVVAAAALLAVARDWLWPIDHALYDVALLAYHRPAPEDVIIVAVDEESLPELGAWPLPRRVYAAVVDVLHRAGAKVIAIDVIFADTNPLDAEGDRLLVAHAAESGRVVMPVAFEHLRQDGQLIELVPFPALAAVAAGFGHVDVELDSGGRSRRLFLSAGLGAPVWPAFALATLQVADPIAAAAAGGWGARLRQADVDEGARDPFVWVRRNPFLVAFAGPPGHFRRVGLADVIHGRVPTDVFRDATVFVGATAVMTGDRLAVGGITGNPMMSGVEFNANAFDALRRGLLLRPLAPLMAIALTLGLISLPALVHAAGMRRAPVLVAGGLLSLITSAALLAGAQLWFSPAAALLALVICGLAWTAVDLDRERGEIRSERAIARTALRSISDAVMTLDGDGRIRHMNTVAQRLTGSPEADAIGRPVDGVVCLSDAIGRARISIAALAASAAAKGVMMLSGPLLRSKSGEERKVQVSLAVIRAASGAAEGAVLVFTDVTDLHRMANAIAEQAGRDQITQLQNRKAFLQRLGRVLSAARREELLVAVLELRLDKFSTVSEDLGPAAAELLLKGAVERLCAVVDRPDLLARVNTDSFALIVDTLRTLDAVTFLAHRLRKAFDAPFVIQGFKAWTSLSIGVAYFPRDARAPDPLLTRAGQAARRARQAGGNKVHYCADHANVVDINRARLVISLKSAVERQDTALLYQPQVDFKSGRTVGIEALLRLSTPRMRGLGPAEFVPMIEEAGLIGAAGEWVLRTACCQLREWHQLGWNDLFVSINLTPRQLLESGLTERIRRVLDEAGLDGRYLWLEITELALLSDYEQAAAVIQGIRELGVSFCIDDFGTTCSSLLDLERLPIQGVKIDAGLIQEGIDHPEHAAVIAAIAVMAHAMRLDVVAKGVETQRHVDFVIEREFDRGQGYFLGRPVSAAQFLSYLSANISTG</sequence>
<comment type="caution">
    <text evidence="6">The sequence shown here is derived from an EMBL/GenBank/DDBJ whole genome shotgun (WGS) entry which is preliminary data.</text>
</comment>
<evidence type="ECO:0000313" key="7">
    <source>
        <dbReference type="Proteomes" id="UP000326641"/>
    </source>
</evidence>
<feature type="domain" description="GGDEF" evidence="5">
    <location>
        <begin position="560"/>
        <end position="693"/>
    </location>
</feature>
<dbReference type="InterPro" id="IPR013656">
    <property type="entry name" value="PAS_4"/>
</dbReference>
<keyword evidence="1" id="KW-0812">Transmembrane</keyword>
<dbReference type="InterPro" id="IPR000014">
    <property type="entry name" value="PAS"/>
</dbReference>
<feature type="domain" description="PAS" evidence="2">
    <location>
        <begin position="398"/>
        <end position="443"/>
    </location>
</feature>
<dbReference type="NCBIfam" id="TIGR00254">
    <property type="entry name" value="GGDEF"/>
    <property type="match status" value="1"/>
</dbReference>
<evidence type="ECO:0000256" key="1">
    <source>
        <dbReference type="SAM" id="Phobius"/>
    </source>
</evidence>
<dbReference type="Gene3D" id="3.30.70.270">
    <property type="match status" value="1"/>
</dbReference>
<reference evidence="6" key="1">
    <citation type="submission" date="2018-11" db="EMBL/GenBank/DDBJ databases">
        <authorList>
            <person name="Onetto C."/>
        </authorList>
    </citation>
    <scope>NUCLEOTIDE SEQUENCE [LARGE SCALE GENOMIC DNA]</scope>
</reference>
<dbReference type="CDD" id="cd00130">
    <property type="entry name" value="PAS"/>
    <property type="match status" value="1"/>
</dbReference>
<gene>
    <name evidence="6" type="ORF">DF3PA_120043</name>
</gene>
<proteinExistence type="predicted"/>
<keyword evidence="7" id="KW-1185">Reference proteome</keyword>
<dbReference type="Gene3D" id="3.20.20.450">
    <property type="entry name" value="EAL domain"/>
    <property type="match status" value="1"/>
</dbReference>
<dbReference type="InterPro" id="IPR029787">
    <property type="entry name" value="Nucleotide_cyclase"/>
</dbReference>
<dbReference type="EMBL" id="UXAT02000004">
    <property type="protein sequence ID" value="VUX45441.1"/>
    <property type="molecule type" value="Genomic_DNA"/>
</dbReference>
<dbReference type="InterPro" id="IPR035965">
    <property type="entry name" value="PAS-like_dom_sf"/>
</dbReference>
<protein>
    <submittedName>
        <fullName evidence="6">Cyclic di-GMP phosphodiesterase Gmr</fullName>
        <ecNumber evidence="6">3.1.4.52</ecNumber>
    </submittedName>
</protein>
<dbReference type="SUPFAM" id="SSF141868">
    <property type="entry name" value="EAL domain-like"/>
    <property type="match status" value="1"/>
</dbReference>
<evidence type="ECO:0000259" key="5">
    <source>
        <dbReference type="PROSITE" id="PS50887"/>
    </source>
</evidence>
<dbReference type="InterPro" id="IPR000160">
    <property type="entry name" value="GGDEF_dom"/>
</dbReference>
<keyword evidence="1" id="KW-1133">Transmembrane helix</keyword>
<dbReference type="SMART" id="SM00091">
    <property type="entry name" value="PAS"/>
    <property type="match status" value="1"/>
</dbReference>
<dbReference type="InterPro" id="IPR035919">
    <property type="entry name" value="EAL_sf"/>
</dbReference>
<dbReference type="PANTHER" id="PTHR44757">
    <property type="entry name" value="DIGUANYLATE CYCLASE DGCP"/>
    <property type="match status" value="1"/>
</dbReference>
<dbReference type="PROSITE" id="PS50887">
    <property type="entry name" value="GGDEF"/>
    <property type="match status" value="1"/>
</dbReference>
<feature type="transmembrane region" description="Helical" evidence="1">
    <location>
        <begin position="342"/>
        <end position="360"/>
    </location>
</feature>
<dbReference type="SUPFAM" id="SSF55073">
    <property type="entry name" value="Nucleotide cyclase"/>
    <property type="match status" value="1"/>
</dbReference>
<feature type="domain" description="PAC" evidence="3">
    <location>
        <begin position="475"/>
        <end position="528"/>
    </location>
</feature>
<dbReference type="InterPro" id="IPR043128">
    <property type="entry name" value="Rev_trsase/Diguanyl_cyclase"/>
</dbReference>
<dbReference type="Pfam" id="PF00990">
    <property type="entry name" value="GGDEF"/>
    <property type="match status" value="1"/>
</dbReference>
<dbReference type="GO" id="GO:0071111">
    <property type="term" value="F:cyclic-guanylate-specific phosphodiesterase activity"/>
    <property type="evidence" value="ECO:0007669"/>
    <property type="project" value="UniProtKB-EC"/>
</dbReference>
<dbReference type="Gene3D" id="3.30.450.20">
    <property type="entry name" value="PAS domain"/>
    <property type="match status" value="1"/>
</dbReference>
<dbReference type="InterPro" id="IPR052155">
    <property type="entry name" value="Biofilm_reg_signaling"/>
</dbReference>
<dbReference type="Pfam" id="PF00563">
    <property type="entry name" value="EAL"/>
    <property type="match status" value="1"/>
</dbReference>
<keyword evidence="1" id="KW-0472">Membrane</keyword>
<dbReference type="SMART" id="SM00267">
    <property type="entry name" value="GGDEF"/>
    <property type="match status" value="1"/>
</dbReference>
<dbReference type="AlphaFoldDB" id="A0A564WAY0"/>
<evidence type="ECO:0000259" key="3">
    <source>
        <dbReference type="PROSITE" id="PS50113"/>
    </source>
</evidence>
<dbReference type="PROSITE" id="PS50112">
    <property type="entry name" value="PAS"/>
    <property type="match status" value="1"/>
</dbReference>
<evidence type="ECO:0000313" key="6">
    <source>
        <dbReference type="EMBL" id="VUX45441.1"/>
    </source>
</evidence>
<dbReference type="EC" id="3.1.4.52" evidence="6"/>
<dbReference type="Proteomes" id="UP000326641">
    <property type="component" value="Unassembled WGS sequence"/>
</dbReference>
<dbReference type="CDD" id="cd01948">
    <property type="entry name" value="EAL"/>
    <property type="match status" value="1"/>
</dbReference>
<feature type="transmembrane region" description="Helical" evidence="1">
    <location>
        <begin position="315"/>
        <end position="335"/>
    </location>
</feature>
<dbReference type="NCBIfam" id="TIGR00229">
    <property type="entry name" value="sensory_box"/>
    <property type="match status" value="1"/>
</dbReference>
<dbReference type="InterPro" id="IPR000700">
    <property type="entry name" value="PAS-assoc_C"/>
</dbReference>
<dbReference type="SMART" id="SM00052">
    <property type="entry name" value="EAL"/>
    <property type="match status" value="1"/>
</dbReference>
<name>A0A564WAY0_9PROT</name>
<feature type="domain" description="EAL" evidence="4">
    <location>
        <begin position="702"/>
        <end position="956"/>
    </location>
</feature>
<dbReference type="PROSITE" id="PS50883">
    <property type="entry name" value="EAL"/>
    <property type="match status" value="1"/>
</dbReference>
<dbReference type="InterPro" id="IPR001633">
    <property type="entry name" value="EAL_dom"/>
</dbReference>
<dbReference type="Pfam" id="PF08448">
    <property type="entry name" value="PAS_4"/>
    <property type="match status" value="1"/>
</dbReference>
<accession>A0A564WAY0</accession>
<dbReference type="CDD" id="cd01949">
    <property type="entry name" value="GGDEF"/>
    <property type="match status" value="1"/>
</dbReference>
<dbReference type="Pfam" id="PF05226">
    <property type="entry name" value="CHASE2"/>
    <property type="match status" value="1"/>
</dbReference>